<comment type="caution">
    <text evidence="2">The sequence shown here is derived from an EMBL/GenBank/DDBJ whole genome shotgun (WGS) entry which is preliminary data.</text>
</comment>
<organism evidence="2 3">
    <name type="scientific">Solanum commersonii</name>
    <name type="common">Commerson's wild potato</name>
    <name type="synonym">Commerson's nightshade</name>
    <dbReference type="NCBI Taxonomy" id="4109"/>
    <lineage>
        <taxon>Eukaryota</taxon>
        <taxon>Viridiplantae</taxon>
        <taxon>Streptophyta</taxon>
        <taxon>Embryophyta</taxon>
        <taxon>Tracheophyta</taxon>
        <taxon>Spermatophyta</taxon>
        <taxon>Magnoliopsida</taxon>
        <taxon>eudicotyledons</taxon>
        <taxon>Gunneridae</taxon>
        <taxon>Pentapetalae</taxon>
        <taxon>asterids</taxon>
        <taxon>lamiids</taxon>
        <taxon>Solanales</taxon>
        <taxon>Solanaceae</taxon>
        <taxon>Solanoideae</taxon>
        <taxon>Solaneae</taxon>
        <taxon>Solanum</taxon>
    </lineage>
</organism>
<feature type="compositionally biased region" description="Polar residues" evidence="1">
    <location>
        <begin position="1"/>
        <end position="10"/>
    </location>
</feature>
<reference evidence="2 3" key="1">
    <citation type="submission" date="2020-09" db="EMBL/GenBank/DDBJ databases">
        <title>De no assembly of potato wild relative species, Solanum commersonii.</title>
        <authorList>
            <person name="Cho K."/>
        </authorList>
    </citation>
    <scope>NUCLEOTIDE SEQUENCE [LARGE SCALE GENOMIC DNA]</scope>
    <source>
        <strain evidence="2">LZ3.2</strain>
        <tissue evidence="2">Leaf</tissue>
    </source>
</reference>
<evidence type="ECO:0000256" key="1">
    <source>
        <dbReference type="SAM" id="MobiDB-lite"/>
    </source>
</evidence>
<dbReference type="EMBL" id="JACXVP010000003">
    <property type="protein sequence ID" value="KAG5616600.1"/>
    <property type="molecule type" value="Genomic_DNA"/>
</dbReference>
<dbReference type="AlphaFoldDB" id="A0A9J5ZWK0"/>
<feature type="region of interest" description="Disordered" evidence="1">
    <location>
        <begin position="1"/>
        <end position="35"/>
    </location>
</feature>
<protein>
    <submittedName>
        <fullName evidence="2">Uncharacterized protein</fullName>
    </submittedName>
</protein>
<evidence type="ECO:0000313" key="3">
    <source>
        <dbReference type="Proteomes" id="UP000824120"/>
    </source>
</evidence>
<gene>
    <name evidence="2" type="ORF">H5410_016424</name>
</gene>
<proteinExistence type="predicted"/>
<evidence type="ECO:0000313" key="2">
    <source>
        <dbReference type="EMBL" id="KAG5616600.1"/>
    </source>
</evidence>
<accession>A0A9J5ZWK0</accession>
<keyword evidence="3" id="KW-1185">Reference proteome</keyword>
<name>A0A9J5ZWK0_SOLCO</name>
<dbReference type="Proteomes" id="UP000824120">
    <property type="component" value="Chromosome 3"/>
</dbReference>
<sequence>MVRTRTSASGDQEPIPVPAFGSTIRGRGRGRAPIEEQVPIATQGRDKTVPPYADVIHGDV</sequence>